<evidence type="ECO:0000313" key="2">
    <source>
        <dbReference type="Proteomes" id="UP000018936"/>
    </source>
</evidence>
<name>V8NJ23_OPHHA</name>
<organism evidence="1 2">
    <name type="scientific">Ophiophagus hannah</name>
    <name type="common">King cobra</name>
    <name type="synonym">Naja hannah</name>
    <dbReference type="NCBI Taxonomy" id="8665"/>
    <lineage>
        <taxon>Eukaryota</taxon>
        <taxon>Metazoa</taxon>
        <taxon>Chordata</taxon>
        <taxon>Craniata</taxon>
        <taxon>Vertebrata</taxon>
        <taxon>Euteleostomi</taxon>
        <taxon>Lepidosauria</taxon>
        <taxon>Squamata</taxon>
        <taxon>Bifurcata</taxon>
        <taxon>Unidentata</taxon>
        <taxon>Episquamata</taxon>
        <taxon>Toxicofera</taxon>
        <taxon>Serpentes</taxon>
        <taxon>Colubroidea</taxon>
        <taxon>Elapidae</taxon>
        <taxon>Elapinae</taxon>
        <taxon>Ophiophagus</taxon>
    </lineage>
</organism>
<protein>
    <submittedName>
        <fullName evidence="1">IQ domain-containing protein C</fullName>
    </submittedName>
</protein>
<dbReference type="OrthoDB" id="6161953at2759"/>
<proteinExistence type="predicted"/>
<feature type="non-terminal residue" evidence="1">
    <location>
        <position position="1"/>
    </location>
</feature>
<gene>
    <name evidence="1" type="primary">IQCC</name>
    <name evidence="1" type="ORF">L345_11958</name>
</gene>
<dbReference type="PANTHER" id="PTHR16049">
    <property type="entry name" value="IQ DOMAIN-CONTAINING PROTEIN C"/>
    <property type="match status" value="1"/>
</dbReference>
<dbReference type="EMBL" id="AZIM01003337">
    <property type="protein sequence ID" value="ETE62289.1"/>
    <property type="molecule type" value="Genomic_DNA"/>
</dbReference>
<evidence type="ECO:0000313" key="1">
    <source>
        <dbReference type="EMBL" id="ETE62289.1"/>
    </source>
</evidence>
<comment type="caution">
    <text evidence="1">The sequence shown here is derived from an EMBL/GenBank/DDBJ whole genome shotgun (WGS) entry which is preliminary data.</text>
</comment>
<dbReference type="InterPro" id="IPR042506">
    <property type="entry name" value="IQCC"/>
</dbReference>
<keyword evidence="2" id="KW-1185">Reference proteome</keyword>
<reference evidence="1 2" key="1">
    <citation type="journal article" date="2013" name="Proc. Natl. Acad. Sci. U.S.A.">
        <title>The king cobra genome reveals dynamic gene evolution and adaptation in the snake venom system.</title>
        <authorList>
            <person name="Vonk F.J."/>
            <person name="Casewell N.R."/>
            <person name="Henkel C.V."/>
            <person name="Heimberg A.M."/>
            <person name="Jansen H.J."/>
            <person name="McCleary R.J."/>
            <person name="Kerkkamp H.M."/>
            <person name="Vos R.A."/>
            <person name="Guerreiro I."/>
            <person name="Calvete J.J."/>
            <person name="Wuster W."/>
            <person name="Woods A.E."/>
            <person name="Logan J.M."/>
            <person name="Harrison R.A."/>
            <person name="Castoe T.A."/>
            <person name="de Koning A.P."/>
            <person name="Pollock D.D."/>
            <person name="Yandell M."/>
            <person name="Calderon D."/>
            <person name="Renjifo C."/>
            <person name="Currier R.B."/>
            <person name="Salgado D."/>
            <person name="Pla D."/>
            <person name="Sanz L."/>
            <person name="Hyder A.S."/>
            <person name="Ribeiro J.M."/>
            <person name="Arntzen J.W."/>
            <person name="van den Thillart G.E."/>
            <person name="Boetzer M."/>
            <person name="Pirovano W."/>
            <person name="Dirks R.P."/>
            <person name="Spaink H.P."/>
            <person name="Duboule D."/>
            <person name="McGlinn E."/>
            <person name="Kini R.M."/>
            <person name="Richardson M.K."/>
        </authorList>
    </citation>
    <scope>NUCLEOTIDE SEQUENCE</scope>
    <source>
        <tissue evidence="1">Blood</tissue>
    </source>
</reference>
<dbReference type="Proteomes" id="UP000018936">
    <property type="component" value="Unassembled WGS sequence"/>
</dbReference>
<dbReference type="AlphaFoldDB" id="V8NJ23"/>
<sequence>MQIHTQLDCALAQRATARLQIHHGLSAKKSIKQFNREAVKIDKPQKQDAQYFQEASHSKQMCDFEMQFPSRLLPEVTAEPKIGEVGQQAVDAHSGNVCCLPGENEEGGEPSNTSSDWSSTVLGVESPRLSQESHFPKAPEMPRGMPELQNYRKHLAMELLWLQQAIASRKNVRILPLGCLLDFCFVEQP</sequence>
<accession>V8NJ23</accession>
<dbReference type="PANTHER" id="PTHR16049:SF8">
    <property type="entry name" value="IQ DOMAIN-CONTAINING PROTEIN C"/>
    <property type="match status" value="1"/>
</dbReference>